<evidence type="ECO:0000313" key="2">
    <source>
        <dbReference type="EMBL" id="MBN7817987.1"/>
    </source>
</evidence>
<keyword evidence="1" id="KW-0812">Transmembrane</keyword>
<dbReference type="EMBL" id="JAFKCU010000008">
    <property type="protein sequence ID" value="MBN7817987.1"/>
    <property type="molecule type" value="Genomic_DNA"/>
</dbReference>
<comment type="caution">
    <text evidence="2">The sequence shown here is derived from an EMBL/GenBank/DDBJ whole genome shotgun (WGS) entry which is preliminary data.</text>
</comment>
<evidence type="ECO:0000313" key="3">
    <source>
        <dbReference type="Proteomes" id="UP000664480"/>
    </source>
</evidence>
<feature type="transmembrane region" description="Helical" evidence="1">
    <location>
        <begin position="109"/>
        <end position="128"/>
    </location>
</feature>
<sequence length="418" mass="47212">MTAIKRLRESIESHLAWGSAEEWSNYDFEKLSDEILKATGVNLSVSTLKRFFGKVKYGSSPSVTTLNTLSRFVGFEDWRDFESKEEPIQEVKAEAKEKAPKAKSGLPKLYYIFAGIILLFIVASTFYFQSQAKYNPSDFSFSSKTILTSGLPNSVIFDYDASKAEAPDSVFISQNWDVRRKVPVDKNGKHYSSIYYYPGYFRAKLMAGNVILKEHDIQIITDGWLSVVTAPWGEKPLYFQKEETEKDGQVEVSKELLEKYGVELFPDLPEVRFYNQKDISGFTTDNFEFETEIKSGFSDGKAACQRVDIYLQGKEDILILPISRPECVGELFLAAFGIGVSSQSEDLSGFGSDLNDWVKVKVTCIDKQISFFINEKLAFAAEIPNNPVDIVGVQYRFEGPGAIRNTRLKSGEKEVLFD</sequence>
<gene>
    <name evidence="2" type="ORF">J0A69_21285</name>
</gene>
<keyword evidence="1" id="KW-1133">Transmembrane helix</keyword>
<organism evidence="2 3">
    <name type="scientific">Algoriphagus pacificus</name>
    <dbReference type="NCBI Taxonomy" id="2811234"/>
    <lineage>
        <taxon>Bacteria</taxon>
        <taxon>Pseudomonadati</taxon>
        <taxon>Bacteroidota</taxon>
        <taxon>Cytophagia</taxon>
        <taxon>Cytophagales</taxon>
        <taxon>Cyclobacteriaceae</taxon>
        <taxon>Algoriphagus</taxon>
    </lineage>
</organism>
<accession>A0ABS3CLL0</accession>
<name>A0ABS3CLL0_9BACT</name>
<evidence type="ECO:0000256" key="1">
    <source>
        <dbReference type="SAM" id="Phobius"/>
    </source>
</evidence>
<protein>
    <submittedName>
        <fullName evidence="2">Uncharacterized protein</fullName>
    </submittedName>
</protein>
<keyword evidence="1" id="KW-0472">Membrane</keyword>
<keyword evidence="3" id="KW-1185">Reference proteome</keyword>
<dbReference type="RefSeq" id="WP_206588653.1">
    <property type="nucleotide sequence ID" value="NZ_JAFKCU010000008.1"/>
</dbReference>
<reference evidence="2 3" key="1">
    <citation type="submission" date="2021-03" db="EMBL/GenBank/DDBJ databases">
        <title>novel species isolated from a fishpond in China.</title>
        <authorList>
            <person name="Lu H."/>
            <person name="Cai Z."/>
        </authorList>
    </citation>
    <scope>NUCLEOTIDE SEQUENCE [LARGE SCALE GENOMIC DNA]</scope>
    <source>
        <strain evidence="2 3">YJ13C</strain>
    </source>
</reference>
<proteinExistence type="predicted"/>
<dbReference type="Proteomes" id="UP000664480">
    <property type="component" value="Unassembled WGS sequence"/>
</dbReference>